<reference evidence="1 2" key="1">
    <citation type="submission" date="2014-07" db="EMBL/GenBank/DDBJ databases">
        <title>Methanogenic archaea and the global carbon cycle.</title>
        <authorList>
            <person name="Henriksen J.R."/>
            <person name="Luke J."/>
            <person name="Reinhart S."/>
            <person name="Benedict M.N."/>
            <person name="Youngblut N.D."/>
            <person name="Metcalf M.E."/>
            <person name="Whitaker R.J."/>
            <person name="Metcalf W.W."/>
        </authorList>
    </citation>
    <scope>NUCLEOTIDE SEQUENCE [LARGE SCALE GENOMIC DNA]</scope>
    <source>
        <strain evidence="1 2">Wiesmoor</strain>
    </source>
</reference>
<evidence type="ECO:0000313" key="2">
    <source>
        <dbReference type="Proteomes" id="UP000033038"/>
    </source>
</evidence>
<proteinExistence type="predicted"/>
<protein>
    <recommendedName>
        <fullName evidence="3">DUF11 domain-containing protein</fullName>
    </recommendedName>
</protein>
<evidence type="ECO:0000313" key="1">
    <source>
        <dbReference type="EMBL" id="AKB52344.1"/>
    </source>
</evidence>
<dbReference type="AlphaFoldDB" id="A0A0E3QPC8"/>
<dbReference type="EMBL" id="CP009526">
    <property type="protein sequence ID" value="AKB52344.1"/>
    <property type="molecule type" value="Genomic_DNA"/>
</dbReference>
<organism evidence="1 2">
    <name type="scientific">Methanosarcina barkeri str. Wiesmoor</name>
    <dbReference type="NCBI Taxonomy" id="1434109"/>
    <lineage>
        <taxon>Archaea</taxon>
        <taxon>Methanobacteriati</taxon>
        <taxon>Methanobacteriota</taxon>
        <taxon>Stenosarchaea group</taxon>
        <taxon>Methanomicrobia</taxon>
        <taxon>Methanosarcinales</taxon>
        <taxon>Methanosarcinaceae</taxon>
        <taxon>Methanosarcina</taxon>
    </lineage>
</organism>
<sequence length="72" mass="7847">MYYTVTNTGTVTLTGITLADDLYPTEVAACNVGDLALGEAASCYIGPITAEVREHINGKCYGDVWRNRLYIQ</sequence>
<accession>A0A0E3QPC8</accession>
<gene>
    <name evidence="1" type="ORF">MSBRW_3091</name>
</gene>
<dbReference type="HOGENOM" id="CLU_2712796_0_0_2"/>
<dbReference type="KEGG" id="mbw:MSBRW_3091"/>
<dbReference type="PATRIC" id="fig|1434109.4.peg.4024"/>
<evidence type="ECO:0008006" key="3">
    <source>
        <dbReference type="Google" id="ProtNLM"/>
    </source>
</evidence>
<name>A0A0E3QPC8_METBA</name>
<dbReference type="Proteomes" id="UP000033038">
    <property type="component" value="Chromosome"/>
</dbReference>